<dbReference type="GO" id="GO:0004315">
    <property type="term" value="F:3-oxoacyl-[acyl-carrier-protein] synthase activity"/>
    <property type="evidence" value="ECO:0007669"/>
    <property type="project" value="InterPro"/>
</dbReference>
<dbReference type="Pfam" id="PF22621">
    <property type="entry name" value="CurL-like_PKS_C"/>
    <property type="match status" value="1"/>
</dbReference>
<dbReference type="InterPro" id="IPR001227">
    <property type="entry name" value="Ac_transferase_dom_sf"/>
</dbReference>
<dbReference type="Pfam" id="PF14765">
    <property type="entry name" value="PS-DH"/>
    <property type="match status" value="1"/>
</dbReference>
<evidence type="ECO:0000313" key="11">
    <source>
        <dbReference type="Proteomes" id="UP000034841"/>
    </source>
</evidence>
<dbReference type="Gene3D" id="3.40.47.10">
    <property type="match status" value="1"/>
</dbReference>
<dbReference type="CDD" id="cd00833">
    <property type="entry name" value="PKS"/>
    <property type="match status" value="1"/>
</dbReference>
<evidence type="ECO:0000256" key="5">
    <source>
        <dbReference type="PROSITE-ProRule" id="PRU01363"/>
    </source>
</evidence>
<evidence type="ECO:0000256" key="6">
    <source>
        <dbReference type="SAM" id="MobiDB-lite"/>
    </source>
</evidence>
<keyword evidence="3 10" id="KW-0808">Transferase</keyword>
<keyword evidence="11" id="KW-1185">Reference proteome</keyword>
<dbReference type="InterPro" id="IPR016035">
    <property type="entry name" value="Acyl_Trfase/lysoPLipase"/>
</dbReference>
<feature type="active site" description="Proton acceptor; for dehydratase activity" evidence="5">
    <location>
        <position position="1335"/>
    </location>
</feature>
<dbReference type="InterPro" id="IPR001031">
    <property type="entry name" value="Thioesterase"/>
</dbReference>
<evidence type="ECO:0000256" key="4">
    <source>
        <dbReference type="ARBA" id="ARBA00023268"/>
    </source>
</evidence>
<dbReference type="NCBIfam" id="TIGR04532">
    <property type="entry name" value="PT_fungal_PKS"/>
    <property type="match status" value="1"/>
</dbReference>
<dbReference type="InterPro" id="IPR029058">
    <property type="entry name" value="AB_hydrolase_fold"/>
</dbReference>
<feature type="compositionally biased region" description="Acidic residues" evidence="6">
    <location>
        <begin position="1750"/>
        <end position="1761"/>
    </location>
</feature>
<dbReference type="Pfam" id="PF00109">
    <property type="entry name" value="ketoacyl-synt"/>
    <property type="match status" value="1"/>
</dbReference>
<dbReference type="Pfam" id="PF00698">
    <property type="entry name" value="Acyl_transf_1"/>
    <property type="match status" value="1"/>
</dbReference>
<dbReference type="Pfam" id="PF00975">
    <property type="entry name" value="Thioesterase"/>
    <property type="match status" value="1"/>
</dbReference>
<dbReference type="InterPro" id="IPR049551">
    <property type="entry name" value="PKS_DH_C"/>
</dbReference>
<evidence type="ECO:0000256" key="3">
    <source>
        <dbReference type="ARBA" id="ARBA00022679"/>
    </source>
</evidence>
<organism evidence="10 11">
    <name type="scientific">Ceratocystis fimbriata f. sp. platani</name>
    <dbReference type="NCBI Taxonomy" id="88771"/>
    <lineage>
        <taxon>Eukaryota</taxon>
        <taxon>Fungi</taxon>
        <taxon>Dikarya</taxon>
        <taxon>Ascomycota</taxon>
        <taxon>Pezizomycotina</taxon>
        <taxon>Sordariomycetes</taxon>
        <taxon>Hypocreomycetidae</taxon>
        <taxon>Microascales</taxon>
        <taxon>Ceratocystidaceae</taxon>
        <taxon>Ceratocystis</taxon>
    </lineage>
</organism>
<feature type="active site" description="Proton donor; for dehydratase activity" evidence="5">
    <location>
        <position position="1522"/>
    </location>
</feature>
<dbReference type="SUPFAM" id="SSF53474">
    <property type="entry name" value="alpha/beta-Hydrolases"/>
    <property type="match status" value="1"/>
</dbReference>
<dbReference type="FunFam" id="1.10.1200.10:FF:000011">
    <property type="entry name" value="Sterigmatocystin biosynthesis polyketide synthase"/>
    <property type="match status" value="1"/>
</dbReference>
<dbReference type="PROSITE" id="PS52004">
    <property type="entry name" value="KS3_2"/>
    <property type="match status" value="1"/>
</dbReference>
<dbReference type="Gene3D" id="3.10.129.110">
    <property type="entry name" value="Polyketide synthase dehydratase"/>
    <property type="match status" value="1"/>
</dbReference>
<dbReference type="SUPFAM" id="SSF53901">
    <property type="entry name" value="Thiolase-like"/>
    <property type="match status" value="1"/>
</dbReference>
<feature type="domain" description="Ketosynthase family 3 (KS3)" evidence="8">
    <location>
        <begin position="387"/>
        <end position="819"/>
    </location>
</feature>
<evidence type="ECO:0000259" key="9">
    <source>
        <dbReference type="PROSITE" id="PS52019"/>
    </source>
</evidence>
<sequence>MITPSKMAFNLFGDQSLEAYSSLSDFCRLGNPSIIAKVFMERAGAVLRDEIEALPLIERAHIPSFRSLYQLNEEYHYQSRRHSGIDSALLCITQIAMYIDRTEKVPEDYTTDSNTFNVGFCTGMFAAAAVSLSQNVSQLVPIGTQAALLAFRLGTYIGGFAEKLSPVAEGEKSASWTHIVSNMTEDVARKLLDEFHSRHAIPNASQAYISAVSATNVAISGQPSTLAKITSTGVFESKLTPIPVFGPYHSAQIHSHADLDAILKLNSPEMETLLGQFEPRQAIMCPSTGEWINETTAQGLFRSIAKECLCEPLLFTKAVEGCATTACAFDTSKNECIIVPYGPTAVSTSLATAISSQTDLKVTLRSLETPHDNWSGKIGAHGPQLGRCKLAIVGMSGRFPDADSHEKLWELLCKGLDVHREVPADRFPVATHYDPTGKAINTSHTPYGCWIERPGMFDPRFFNMSPREAYQTDPMQRMALTTAYEALEMSGYGPNRTASTRLDRIGTFYGQTSDDWRELNAAQEVDTYYITGGVRAFGPGRINYHFGFSGPSLNIDTACSSSAAAMQVACTSLWAKECDTAVVGGLSCMTNPDIFSGLSRGQFLSKTGSCKTFDDTADGYCRADGCASVVVKRLEDAEAENDRILAVILGTSTNHSAEAVSITHPHGPTQSVLSRAILDEAGVDPLDVDYVEMHGTGTQAGDGTEMVSVTDVFAPADRRRPADRPLYLGAVKSNIGHGEAASGVTALCKVLMMMQKNVIPPHVGIKGKINHTFPADLSQRNVNIPFHMTPFKRNDGKLRRVFINNFSAAGGNTGLLLEDAPRRSAPAEDPRSTHVITITAKSKASMLRNAERLVEFIKANPDTAVNNIAYSTTARRIQHYWRMSIAATDLADAQRQLETRLKGEFAPVSAQKPSMGFLFTGQGSHYAGLGKALYANHSVFRDAINEFDRVCKIHGFPSFLPLIDGSESDVTLLSPIVVQTGLCAFEMALTHLWASWDIRPTVVLGHSLGEYAALYAAGVLSASDTLFLVGTRACMLVSKCTAGTHAMVAIQGSVIVVKDALGAKADSVNIACINGPRETVISGTAEEMASIAKDLVDAGFKCTQLKVPFAFHSAQVEPILDDFEKAAAAVQFMPAKTPIISPLFGKVLVNQSVNPNYLRRHAREAVDFLGGLTDAQQSNVVDDKTLWLEVGPHPICANMVKAAFGATTVSVPTLRRNEDTYKVLSNTLCALHAAGAQINWTEFHRDFLPCVRMLDLPAYAFDEKNYWLQYTGDWALTKNRVANAAPAKELAPPKPKLSTTSVHAVVKEEVQDDTIVIETETDLGREDTRRVLTGHMCNGSPLLPSTLYADIAMTVCDYAYRLVKPDAPKDIGINVCKVEVPKTIILDEQNPQTLRCSVVGNMKEGTASISFTTGEGNKKTEHAYCKVLYGDAEEWLDEFDKVNYLIKSRIDHLKRAESQGKASKISRGLAYKLFNSLVDYSPLYQGMEEVILDSDTCEATAKIVLKSKPEDGNFFFSPYWIDSCCHISGFILNGSDAIDSREQVYISHGWGSLRLPKKLDPSKEYRSYIRMQPIKGTKMMSGDCYIFDGDTIIGSCRDIRFQCIPRKVMNIMLPPRNGAGVAAASARAAAPVPARAAATAAPSGKEKKQLTSKNIATVNAKLQKQSVISQVMDILAREIGVSHDELADEINFVDLGVDSLMGLTVAGCIREDLSIDLDNHVFNSCETIGAFKNYLKQFESGSHDASSQDESSDCSDEDEHTEPESNVTTPIESCDDDEDVACDAKIQNIFRQTIAKEMGVNVEELIAAPDLASMGMDSLMTLQILGELRELTGNDYPSSVFHDHATLEAVEKALGIGQQQRPKKIESRSHKPSAAATSSSSMVPQFPASSAAGPATVSKIRPVHPINTHPGNTTASIYKPPRPTEWVDHYPHRKATSVMLQGSSRTATRTLFMAPDGSGSATSYMEISALGPEWKVFGLFSPFMTHPEEFTCGVYGVATKFIEEIKRRQPLGPYSVAGWSAGGVIAFEMVHQLINAGDVVEHLVLIDAPCPVIIEPLPRTLHAWFADIGILGETDEKTKARKIPEWLLPHFASSVAALSSYMPAPLPDHSCPKTSIIWCEDGVCKYPTDPRPDPYPTGHGLFLLENRTDFGPNRWDEFIDWEKIETRQMPGNHFSMMKGDGAKQLGGLMREAVFR</sequence>
<dbReference type="SUPFAM" id="SSF55048">
    <property type="entry name" value="Probable ACP-binding domain of malonyl-CoA ACP transacylase"/>
    <property type="match status" value="1"/>
</dbReference>
<dbReference type="InterPro" id="IPR009081">
    <property type="entry name" value="PP-bd_ACP"/>
</dbReference>
<dbReference type="InterPro" id="IPR014043">
    <property type="entry name" value="Acyl_transferase_dom"/>
</dbReference>
<feature type="domain" description="PKS/mFAS DH" evidence="9">
    <location>
        <begin position="1303"/>
        <end position="1610"/>
    </location>
</feature>
<evidence type="ECO:0000256" key="2">
    <source>
        <dbReference type="ARBA" id="ARBA00022553"/>
    </source>
</evidence>
<dbReference type="Gene3D" id="3.40.366.10">
    <property type="entry name" value="Malonyl-Coenzyme A Acyl Carrier Protein, domain 2"/>
    <property type="match status" value="2"/>
</dbReference>
<dbReference type="InterPro" id="IPR042104">
    <property type="entry name" value="PKS_dehydratase_sf"/>
</dbReference>
<dbReference type="InterPro" id="IPR032088">
    <property type="entry name" value="SAT"/>
</dbReference>
<dbReference type="InterPro" id="IPR016036">
    <property type="entry name" value="Malonyl_transacylase_ACP-bd"/>
</dbReference>
<feature type="region of interest" description="Disordered" evidence="6">
    <location>
        <begin position="1742"/>
        <end position="1775"/>
    </location>
</feature>
<protein>
    <submittedName>
        <fullName evidence="10">Conidial yellow pigment biosynthesis polyketide synthase</fullName>
        <ecNumber evidence="10">2.3.1.-</ecNumber>
    </submittedName>
</protein>
<dbReference type="PANTHER" id="PTHR43775:SF37">
    <property type="entry name" value="SI:DKEY-61P9.11"/>
    <property type="match status" value="1"/>
</dbReference>
<dbReference type="SMART" id="SM00825">
    <property type="entry name" value="PKS_KS"/>
    <property type="match status" value="1"/>
</dbReference>
<dbReference type="Gene3D" id="3.40.50.1820">
    <property type="entry name" value="alpha/beta hydrolase"/>
    <property type="match status" value="1"/>
</dbReference>
<dbReference type="PROSITE" id="PS00606">
    <property type="entry name" value="KS3_1"/>
    <property type="match status" value="1"/>
</dbReference>
<dbReference type="EMBL" id="LBBL01000013">
    <property type="protein sequence ID" value="KKF97205.1"/>
    <property type="molecule type" value="Genomic_DNA"/>
</dbReference>
<dbReference type="SUPFAM" id="SSF52151">
    <property type="entry name" value="FabD/lysophospholipase-like"/>
    <property type="match status" value="1"/>
</dbReference>
<evidence type="ECO:0000256" key="1">
    <source>
        <dbReference type="ARBA" id="ARBA00022450"/>
    </source>
</evidence>
<feature type="region of interest" description="C-terminal hotdog fold" evidence="5">
    <location>
        <begin position="1461"/>
        <end position="1610"/>
    </location>
</feature>
<proteinExistence type="predicted"/>
<feature type="domain" description="Carrier" evidence="7">
    <location>
        <begin position="1665"/>
        <end position="1739"/>
    </location>
</feature>
<dbReference type="SMART" id="SM00827">
    <property type="entry name" value="PKS_AT"/>
    <property type="match status" value="1"/>
</dbReference>
<dbReference type="Pfam" id="PF00550">
    <property type="entry name" value="PP-binding"/>
    <property type="match status" value="2"/>
</dbReference>
<evidence type="ECO:0000259" key="8">
    <source>
        <dbReference type="PROSITE" id="PS52004"/>
    </source>
</evidence>
<feature type="region of interest" description="Disordered" evidence="6">
    <location>
        <begin position="1855"/>
        <end position="1894"/>
    </location>
</feature>
<dbReference type="FunFam" id="3.40.366.10:FF:000002">
    <property type="entry name" value="Probable polyketide synthase 2"/>
    <property type="match status" value="1"/>
</dbReference>
<dbReference type="GO" id="GO:0006633">
    <property type="term" value="P:fatty acid biosynthetic process"/>
    <property type="evidence" value="ECO:0007669"/>
    <property type="project" value="InterPro"/>
</dbReference>
<dbReference type="SUPFAM" id="SSF47336">
    <property type="entry name" value="ACP-like"/>
    <property type="match status" value="2"/>
</dbReference>
<dbReference type="InterPro" id="IPR020841">
    <property type="entry name" value="PKS_Beta-ketoAc_synthase_dom"/>
</dbReference>
<dbReference type="Gene3D" id="1.10.1200.10">
    <property type="entry name" value="ACP-like"/>
    <property type="match status" value="2"/>
</dbReference>
<dbReference type="InterPro" id="IPR016039">
    <property type="entry name" value="Thiolase-like"/>
</dbReference>
<dbReference type="Proteomes" id="UP000034841">
    <property type="component" value="Unassembled WGS sequence"/>
</dbReference>
<dbReference type="GO" id="GO:0004312">
    <property type="term" value="F:fatty acid synthase activity"/>
    <property type="evidence" value="ECO:0007669"/>
    <property type="project" value="TreeGrafter"/>
</dbReference>
<accession>A0A0F8B8B3</accession>
<keyword evidence="2" id="KW-0597">Phosphoprotein</keyword>
<dbReference type="InterPro" id="IPR030918">
    <property type="entry name" value="PT_fungal_PKS"/>
</dbReference>
<dbReference type="Gene3D" id="3.30.70.3290">
    <property type="match status" value="1"/>
</dbReference>
<dbReference type="InterPro" id="IPR006162">
    <property type="entry name" value="Ppantetheine_attach_site"/>
</dbReference>
<dbReference type="InterPro" id="IPR014031">
    <property type="entry name" value="Ketoacyl_synth_C"/>
</dbReference>
<dbReference type="OrthoDB" id="329835at2759"/>
<feature type="domain" description="Carrier" evidence="7">
    <location>
        <begin position="1777"/>
        <end position="1858"/>
    </location>
</feature>
<evidence type="ECO:0000259" key="7">
    <source>
        <dbReference type="PROSITE" id="PS50075"/>
    </source>
</evidence>
<name>A0A0F8B8B3_CERFI</name>
<dbReference type="PROSITE" id="PS52019">
    <property type="entry name" value="PKS_MFAS_DH"/>
    <property type="match status" value="1"/>
</dbReference>
<dbReference type="Pfam" id="PF02801">
    <property type="entry name" value="Ketoacyl-synt_C"/>
    <property type="match status" value="1"/>
</dbReference>
<keyword evidence="10" id="KW-0012">Acyltransferase</keyword>
<evidence type="ECO:0000313" key="10">
    <source>
        <dbReference type="EMBL" id="KKF97205.1"/>
    </source>
</evidence>
<dbReference type="PROSITE" id="PS50075">
    <property type="entry name" value="CARRIER"/>
    <property type="match status" value="2"/>
</dbReference>
<keyword evidence="1" id="KW-0596">Phosphopantetheine</keyword>
<dbReference type="PROSITE" id="PS00012">
    <property type="entry name" value="PHOSPHOPANTETHEINE"/>
    <property type="match status" value="2"/>
</dbReference>
<reference evidence="10 11" key="1">
    <citation type="submission" date="2015-04" db="EMBL/GenBank/DDBJ databases">
        <title>Genome sequence of Ceratocystis platani, a major pathogen of plane trees.</title>
        <authorList>
            <person name="Belbahri L."/>
        </authorList>
    </citation>
    <scope>NUCLEOTIDE SEQUENCE [LARGE SCALE GENOMIC DNA]</scope>
    <source>
        <strain evidence="10 11">CFO</strain>
    </source>
</reference>
<dbReference type="InterPro" id="IPR050091">
    <property type="entry name" value="PKS_NRPS_Biosynth_Enz"/>
</dbReference>
<gene>
    <name evidence="10" type="primary">wA</name>
    <name evidence="10" type="ORF">CFO_g459</name>
</gene>
<keyword evidence="4" id="KW-0511">Multifunctional enzyme</keyword>
<dbReference type="InterPro" id="IPR036736">
    <property type="entry name" value="ACP-like_sf"/>
</dbReference>
<dbReference type="PANTHER" id="PTHR43775">
    <property type="entry name" value="FATTY ACID SYNTHASE"/>
    <property type="match status" value="1"/>
</dbReference>
<dbReference type="InterPro" id="IPR014030">
    <property type="entry name" value="Ketoacyl_synth_N"/>
</dbReference>
<feature type="region of interest" description="N-terminal hotdog fold" evidence="5">
    <location>
        <begin position="1303"/>
        <end position="1434"/>
    </location>
</feature>
<dbReference type="FunFam" id="3.10.129.110:FF:000001">
    <property type="entry name" value="Sterigmatocystin biosynthesis polyketide synthase"/>
    <property type="match status" value="1"/>
</dbReference>
<dbReference type="EC" id="2.3.1.-" evidence="10"/>
<dbReference type="InterPro" id="IPR049900">
    <property type="entry name" value="PKS_mFAS_DH"/>
</dbReference>
<dbReference type="Pfam" id="PF16073">
    <property type="entry name" value="SAT"/>
    <property type="match status" value="1"/>
</dbReference>
<comment type="caution">
    <text evidence="10">The sequence shown here is derived from an EMBL/GenBank/DDBJ whole genome shotgun (WGS) entry which is preliminary data.</text>
</comment>
<dbReference type="InterPro" id="IPR018201">
    <property type="entry name" value="Ketoacyl_synth_AS"/>
</dbReference>